<dbReference type="PATRIC" id="fig|698760.3.peg.5626"/>
<dbReference type="RefSeq" id="WP_006379367.1">
    <property type="nucleotide sequence ID" value="NZ_AEJB01000369.1"/>
</dbReference>
<reference evidence="2 3" key="1">
    <citation type="journal article" date="2011" name="Plasmid">
        <title>Streptomyces turgidiscabies Car8 contains a modular pathogenicity island that shares virulence genes with other actinobacterial plant pathogens.</title>
        <authorList>
            <person name="Huguet-Tapia J.C."/>
            <person name="Badger J.H."/>
            <person name="Loria R."/>
            <person name="Pettis G.S."/>
        </authorList>
    </citation>
    <scope>NUCLEOTIDE SEQUENCE [LARGE SCALE GENOMIC DNA]</scope>
    <source>
        <strain evidence="2 3">Car8</strain>
    </source>
</reference>
<gene>
    <name evidence="2" type="ORF">STRTUCAR8_04154</name>
</gene>
<comment type="caution">
    <text evidence="2">The sequence shown here is derived from an EMBL/GenBank/DDBJ whole genome shotgun (WGS) entry which is preliminary data.</text>
</comment>
<dbReference type="Proteomes" id="UP000010931">
    <property type="component" value="Unassembled WGS sequence"/>
</dbReference>
<accession>L7F3G5</accession>
<feature type="signal peptide" evidence="1">
    <location>
        <begin position="1"/>
        <end position="34"/>
    </location>
</feature>
<feature type="chain" id="PRO_5038725633" description="Peptidase inhibitor family I36" evidence="1">
    <location>
        <begin position="35"/>
        <end position="151"/>
    </location>
</feature>
<keyword evidence="3" id="KW-1185">Reference proteome</keyword>
<evidence type="ECO:0008006" key="4">
    <source>
        <dbReference type="Google" id="ProtNLM"/>
    </source>
</evidence>
<evidence type="ECO:0000313" key="2">
    <source>
        <dbReference type="EMBL" id="ELP65551.1"/>
    </source>
</evidence>
<organism evidence="2 3">
    <name type="scientific">Streptomyces turgidiscabies (strain Car8)</name>
    <dbReference type="NCBI Taxonomy" id="698760"/>
    <lineage>
        <taxon>Bacteria</taxon>
        <taxon>Bacillati</taxon>
        <taxon>Actinomycetota</taxon>
        <taxon>Actinomycetes</taxon>
        <taxon>Kitasatosporales</taxon>
        <taxon>Streptomycetaceae</taxon>
        <taxon>Streptomyces</taxon>
    </lineage>
</organism>
<dbReference type="GeneID" id="97404980"/>
<keyword evidence="1" id="KW-0732">Signal</keyword>
<dbReference type="AlphaFoldDB" id="L7F3G5"/>
<sequence>MAITRSGSKTGIRSRFAAALGVAALAATAGAVFATPAAASTNCASGYHCVMWSGLGSAKHSYFNSDTNFAGDTFNEYNVNGAGQGSSVNDNTLSASNSSTGGYESHFYRNSGYNGFLFCVNPGSEVDGLPSSQANLASSLQLRGTTSISCY</sequence>
<protein>
    <recommendedName>
        <fullName evidence="4">Peptidase inhibitor family I36</fullName>
    </recommendedName>
</protein>
<evidence type="ECO:0000256" key="1">
    <source>
        <dbReference type="SAM" id="SignalP"/>
    </source>
</evidence>
<proteinExistence type="predicted"/>
<dbReference type="EMBL" id="AEJB01000369">
    <property type="protein sequence ID" value="ELP65551.1"/>
    <property type="molecule type" value="Genomic_DNA"/>
</dbReference>
<evidence type="ECO:0000313" key="3">
    <source>
        <dbReference type="Proteomes" id="UP000010931"/>
    </source>
</evidence>
<name>L7F3G5_STRT8</name>
<dbReference type="STRING" id="85558.T45_07908"/>